<gene>
    <name evidence="1" type="ORF">GCM10007028_12340</name>
</gene>
<evidence type="ECO:0000313" key="1">
    <source>
        <dbReference type="EMBL" id="GGZ76295.1"/>
    </source>
</evidence>
<proteinExistence type="predicted"/>
<keyword evidence="2" id="KW-1185">Reference proteome</keyword>
<dbReference type="RefSeq" id="WP_189359898.1">
    <property type="nucleotide sequence ID" value="NZ_BMWZ01000002.1"/>
</dbReference>
<organism evidence="1 2">
    <name type="scientific">Algibacter mikhailovii</name>
    <dbReference type="NCBI Taxonomy" id="425498"/>
    <lineage>
        <taxon>Bacteria</taxon>
        <taxon>Pseudomonadati</taxon>
        <taxon>Bacteroidota</taxon>
        <taxon>Flavobacteriia</taxon>
        <taxon>Flavobacteriales</taxon>
        <taxon>Flavobacteriaceae</taxon>
        <taxon>Algibacter</taxon>
    </lineage>
</organism>
<reference evidence="1" key="1">
    <citation type="journal article" date="2014" name="Int. J. Syst. Evol. Microbiol.">
        <title>Complete genome sequence of Corynebacterium casei LMG S-19264T (=DSM 44701T), isolated from a smear-ripened cheese.</title>
        <authorList>
            <consortium name="US DOE Joint Genome Institute (JGI-PGF)"/>
            <person name="Walter F."/>
            <person name="Albersmeier A."/>
            <person name="Kalinowski J."/>
            <person name="Ruckert C."/>
        </authorList>
    </citation>
    <scope>NUCLEOTIDE SEQUENCE</scope>
    <source>
        <strain evidence="1">KCTC 12710</strain>
    </source>
</reference>
<sequence length="87" mass="10499">MKYYKYKWNESLGGEIDNWGFSLWYIEIGEDEYYSRQITIFDNGKILKYSESKLDDEFGGLCDQKFDISEFDGIECSKKEFEENWNQ</sequence>
<dbReference type="Proteomes" id="UP000636004">
    <property type="component" value="Unassembled WGS sequence"/>
</dbReference>
<evidence type="ECO:0000313" key="2">
    <source>
        <dbReference type="Proteomes" id="UP000636004"/>
    </source>
</evidence>
<dbReference type="EMBL" id="BMWZ01000002">
    <property type="protein sequence ID" value="GGZ76295.1"/>
    <property type="molecule type" value="Genomic_DNA"/>
</dbReference>
<name>A0A918QWA2_9FLAO</name>
<dbReference type="AlphaFoldDB" id="A0A918QWA2"/>
<reference evidence="1" key="2">
    <citation type="submission" date="2020-09" db="EMBL/GenBank/DDBJ databases">
        <authorList>
            <person name="Sun Q."/>
            <person name="Kim S."/>
        </authorList>
    </citation>
    <scope>NUCLEOTIDE SEQUENCE</scope>
    <source>
        <strain evidence="1">KCTC 12710</strain>
    </source>
</reference>
<comment type="caution">
    <text evidence="1">The sequence shown here is derived from an EMBL/GenBank/DDBJ whole genome shotgun (WGS) entry which is preliminary data.</text>
</comment>
<protein>
    <submittedName>
        <fullName evidence="1">Uncharacterized protein</fullName>
    </submittedName>
</protein>
<accession>A0A918QWA2</accession>